<dbReference type="RefSeq" id="WP_232593273.1">
    <property type="nucleotide sequence ID" value="NZ_BSPD01000037.1"/>
</dbReference>
<dbReference type="AlphaFoldDB" id="A0AA37WNA1"/>
<dbReference type="Proteomes" id="UP001156870">
    <property type="component" value="Unassembled WGS sequence"/>
</dbReference>
<name>A0AA37WNA1_9GAMM</name>
<protein>
    <submittedName>
        <fullName evidence="1">Uncharacterized protein</fullName>
    </submittedName>
</protein>
<dbReference type="EMBL" id="BSPD01000037">
    <property type="protein sequence ID" value="GLS25956.1"/>
    <property type="molecule type" value="Genomic_DNA"/>
</dbReference>
<evidence type="ECO:0000313" key="1">
    <source>
        <dbReference type="EMBL" id="GLS25956.1"/>
    </source>
</evidence>
<proteinExistence type="predicted"/>
<sequence length="206" mass="23388">MTSFYTFCGLFIRPIKGGIVLLSITLLSLVSCATTEVNYFPSAQFSPESELDNFVSRWYSGHLRSMNEKPLPQYSESQVVRFTWLANSQTPVTLRLTRSEDGHYEILGKKTDGDGGFEPGKIIDYKSAPVPTEVGDRLLNKFEKECRFWQQPTKKDQMGAGGSQWIFEGKKQARYHVVDLWQPSSGCLRELALDMLKLSELETELT</sequence>
<organism evidence="1 2">
    <name type="scientific">Marinibactrum halimedae</name>
    <dbReference type="NCBI Taxonomy" id="1444977"/>
    <lineage>
        <taxon>Bacteria</taxon>
        <taxon>Pseudomonadati</taxon>
        <taxon>Pseudomonadota</taxon>
        <taxon>Gammaproteobacteria</taxon>
        <taxon>Cellvibrionales</taxon>
        <taxon>Cellvibrionaceae</taxon>
        <taxon>Marinibactrum</taxon>
    </lineage>
</organism>
<accession>A0AA37WNA1</accession>
<comment type="caution">
    <text evidence="1">The sequence shown here is derived from an EMBL/GenBank/DDBJ whole genome shotgun (WGS) entry which is preliminary data.</text>
</comment>
<evidence type="ECO:0000313" key="2">
    <source>
        <dbReference type="Proteomes" id="UP001156870"/>
    </source>
</evidence>
<gene>
    <name evidence="1" type="ORF">GCM10007877_16710</name>
</gene>
<keyword evidence="2" id="KW-1185">Reference proteome</keyword>
<reference evidence="1 2" key="1">
    <citation type="journal article" date="2014" name="Int. J. Syst. Evol. Microbiol.">
        <title>Complete genome sequence of Corynebacterium casei LMG S-19264T (=DSM 44701T), isolated from a smear-ripened cheese.</title>
        <authorList>
            <consortium name="US DOE Joint Genome Institute (JGI-PGF)"/>
            <person name="Walter F."/>
            <person name="Albersmeier A."/>
            <person name="Kalinowski J."/>
            <person name="Ruckert C."/>
        </authorList>
    </citation>
    <scope>NUCLEOTIDE SEQUENCE [LARGE SCALE GENOMIC DNA]</scope>
    <source>
        <strain evidence="1 2">NBRC 110095</strain>
    </source>
</reference>